<feature type="transmembrane region" description="Helical" evidence="2">
    <location>
        <begin position="6"/>
        <end position="23"/>
    </location>
</feature>
<feature type="transmembrane region" description="Helical" evidence="2">
    <location>
        <begin position="53"/>
        <end position="75"/>
    </location>
</feature>
<comment type="similarity">
    <text evidence="1 2">Belongs to the complex I subunit 6 family.</text>
</comment>
<gene>
    <name evidence="3" type="ORF">GXP67_13730</name>
</gene>
<evidence type="ECO:0000313" key="3">
    <source>
        <dbReference type="EMBL" id="QHT72017.1"/>
    </source>
</evidence>
<name>A0A6C0GVU9_9BACT</name>
<reference evidence="3 4" key="1">
    <citation type="submission" date="2020-01" db="EMBL/GenBank/DDBJ databases">
        <authorList>
            <person name="Kim M.K."/>
        </authorList>
    </citation>
    <scope>NUCLEOTIDE SEQUENCE [LARGE SCALE GENOMIC DNA]</scope>
    <source>
        <strain evidence="3 4">172606-1</strain>
    </source>
</reference>
<feature type="transmembrane region" description="Helical" evidence="2">
    <location>
        <begin position="28"/>
        <end position="47"/>
    </location>
</feature>
<dbReference type="Pfam" id="PF00499">
    <property type="entry name" value="Oxidored_q3"/>
    <property type="match status" value="1"/>
</dbReference>
<dbReference type="InterPro" id="IPR001457">
    <property type="entry name" value="NADH_UbQ/plastoQ_OxRdtase_su6"/>
</dbReference>
<keyword evidence="2" id="KW-0812">Transmembrane</keyword>
<evidence type="ECO:0000313" key="4">
    <source>
        <dbReference type="Proteomes" id="UP000480178"/>
    </source>
</evidence>
<keyword evidence="2" id="KW-1003">Cell membrane</keyword>
<dbReference type="AlphaFoldDB" id="A0A6C0GVU9"/>
<dbReference type="PANTHER" id="PTHR33269:SF17">
    <property type="entry name" value="NADH-UBIQUINONE OXIDOREDUCTASE CHAIN 6"/>
    <property type="match status" value="1"/>
</dbReference>
<protein>
    <recommendedName>
        <fullName evidence="2">NADH-quinone oxidoreductase subunit J</fullName>
        <ecNumber evidence="2">7.1.1.-</ecNumber>
    </recommendedName>
</protein>
<dbReference type="GO" id="GO:0008137">
    <property type="term" value="F:NADH dehydrogenase (ubiquinone) activity"/>
    <property type="evidence" value="ECO:0007669"/>
    <property type="project" value="UniProtKB-UniRule"/>
</dbReference>
<dbReference type="EMBL" id="CP048222">
    <property type="protein sequence ID" value="QHT72017.1"/>
    <property type="molecule type" value="Genomic_DNA"/>
</dbReference>
<dbReference type="GO" id="GO:0005886">
    <property type="term" value="C:plasma membrane"/>
    <property type="evidence" value="ECO:0007669"/>
    <property type="project" value="UniProtKB-SubCell"/>
</dbReference>
<proteinExistence type="inferred from homology"/>
<keyword evidence="2" id="KW-0520">NAD</keyword>
<dbReference type="PANTHER" id="PTHR33269">
    <property type="entry name" value="NADH-UBIQUINONE OXIDOREDUCTASE CHAIN 6"/>
    <property type="match status" value="1"/>
</dbReference>
<dbReference type="EC" id="7.1.1.-" evidence="2"/>
<feature type="transmembrane region" description="Helical" evidence="2">
    <location>
        <begin position="141"/>
        <end position="163"/>
    </location>
</feature>
<keyword evidence="2" id="KW-0874">Quinone</keyword>
<feature type="transmembrane region" description="Helical" evidence="2">
    <location>
        <begin position="87"/>
        <end position="108"/>
    </location>
</feature>
<dbReference type="KEGG" id="rhoz:GXP67_13730"/>
<organism evidence="3 4">
    <name type="scientific">Rhodocytophaga rosea</name>
    <dbReference type="NCBI Taxonomy" id="2704465"/>
    <lineage>
        <taxon>Bacteria</taxon>
        <taxon>Pseudomonadati</taxon>
        <taxon>Bacteroidota</taxon>
        <taxon>Cytophagia</taxon>
        <taxon>Cytophagales</taxon>
        <taxon>Rhodocytophagaceae</taxon>
        <taxon>Rhodocytophaga</taxon>
    </lineage>
</organism>
<comment type="function">
    <text evidence="2">NDH-1 shuttles electrons from NADH, via FMN and iron-sulfur (Fe-S) centers, to quinones in the respiratory chain. Couples the redox reaction to proton translocation (for every two electrons transferred, four hydrogen ions are translocated across the cytoplasmic membrane), and thus conserves the redox energy in a proton gradient.</text>
</comment>
<keyword evidence="4" id="KW-1185">Reference proteome</keyword>
<comment type="subcellular location">
    <subcellularLocation>
        <location evidence="2">Cell membrane</location>
        <topology evidence="2">Multi-pass membrane protein</topology>
    </subcellularLocation>
</comment>
<dbReference type="Gene3D" id="1.20.120.1200">
    <property type="entry name" value="NADH-ubiquinone/plastoquinone oxidoreductase chain 6, subunit NuoJ"/>
    <property type="match status" value="1"/>
</dbReference>
<dbReference type="RefSeq" id="WP_162447918.1">
    <property type="nucleotide sequence ID" value="NZ_CP048222.1"/>
</dbReference>
<keyword evidence="2" id="KW-1133">Transmembrane helix</keyword>
<sequence>MLQLLFYVFAGITIIGALGVLLARNILYAAFSLVACLLGIAALYVLAAADFLAITQIMIYVGGVLVLIIFGIMLTSKTSETYLVSQTYNRLAGLLTGGAMFVVFILAITQANFSAIGRIQTAQPTTGSSLSGIGIGLMTHALLPFEIAGILILAALMGAAYIAGRK</sequence>
<keyword evidence="2" id="KW-0472">Membrane</keyword>
<dbReference type="GO" id="GO:0048038">
    <property type="term" value="F:quinone binding"/>
    <property type="evidence" value="ECO:0007669"/>
    <property type="project" value="UniProtKB-UniRule"/>
</dbReference>
<evidence type="ECO:0000256" key="2">
    <source>
        <dbReference type="RuleBase" id="RU004429"/>
    </source>
</evidence>
<accession>A0A6C0GVU9</accession>
<comment type="catalytic activity">
    <reaction evidence="2">
        <text>a quinone + NADH + 5 H(+)(in) = a quinol + NAD(+) + 4 H(+)(out)</text>
        <dbReference type="Rhea" id="RHEA:57888"/>
        <dbReference type="ChEBI" id="CHEBI:15378"/>
        <dbReference type="ChEBI" id="CHEBI:24646"/>
        <dbReference type="ChEBI" id="CHEBI:57540"/>
        <dbReference type="ChEBI" id="CHEBI:57945"/>
        <dbReference type="ChEBI" id="CHEBI:132124"/>
    </reaction>
</comment>
<dbReference type="InterPro" id="IPR042106">
    <property type="entry name" value="Nuo/plastoQ_OxRdtase_6_NuoJ"/>
</dbReference>
<evidence type="ECO:0000256" key="1">
    <source>
        <dbReference type="ARBA" id="ARBA00005698"/>
    </source>
</evidence>
<dbReference type="Proteomes" id="UP000480178">
    <property type="component" value="Chromosome"/>
</dbReference>